<reference evidence="1 2" key="1">
    <citation type="submission" date="2020-10" db="EMBL/GenBank/DDBJ databases">
        <title>Complete genome sequence of Cupriavidus basilensis CCUG 49340T.</title>
        <authorList>
            <person name="Salva-Serra F."/>
            <person name="Donoso R.A."/>
            <person name="Cho K.H."/>
            <person name="Yoo J.A."/>
            <person name="Lee K."/>
            <person name="Yoon S.-H."/>
            <person name="Perez-Pantoja D."/>
            <person name="Moore E.R.B."/>
        </authorList>
    </citation>
    <scope>NUCLEOTIDE SEQUENCE [LARGE SCALE GENOMIC DNA]</scope>
    <source>
        <strain evidence="2">CCUG 49340</strain>
    </source>
</reference>
<accession>A0A643FLJ3</accession>
<evidence type="ECO:0000313" key="2">
    <source>
        <dbReference type="Proteomes" id="UP000397656"/>
    </source>
</evidence>
<sequence>MTFSFFSSRREITERVAHAVLSLHCAKGVPVRARMPPARGRTPDKNAPSLATLGFEEDET</sequence>
<dbReference type="RefSeq" id="WP_150991546.1">
    <property type="nucleotide sequence ID" value="NZ_CP062804.1"/>
</dbReference>
<dbReference type="AlphaFoldDB" id="A0A643FLJ3"/>
<protein>
    <submittedName>
        <fullName evidence="1">Uncharacterized protein</fullName>
    </submittedName>
</protein>
<organism evidence="1 2">
    <name type="scientific">Cupriavidus basilensis</name>
    <dbReference type="NCBI Taxonomy" id="68895"/>
    <lineage>
        <taxon>Bacteria</taxon>
        <taxon>Pseudomonadati</taxon>
        <taxon>Pseudomonadota</taxon>
        <taxon>Betaproteobacteria</taxon>
        <taxon>Burkholderiales</taxon>
        <taxon>Burkholderiaceae</taxon>
        <taxon>Cupriavidus</taxon>
    </lineage>
</organism>
<name>A0A643FLJ3_9BURK</name>
<dbReference type="EMBL" id="CP062804">
    <property type="protein sequence ID" value="QOT79756.1"/>
    <property type="molecule type" value="Genomic_DNA"/>
</dbReference>
<dbReference type="Proteomes" id="UP000397656">
    <property type="component" value="Chromosome 2"/>
</dbReference>
<proteinExistence type="predicted"/>
<gene>
    <name evidence="1" type="ORF">F7R26_034335</name>
</gene>
<evidence type="ECO:0000313" key="1">
    <source>
        <dbReference type="EMBL" id="QOT79756.1"/>
    </source>
</evidence>
<dbReference type="GeneID" id="98406049"/>